<keyword evidence="1 6" id="KW-1277">Toxin-antitoxin system</keyword>
<keyword evidence="4 6" id="KW-0548">Nucleotidyltransferase</keyword>
<dbReference type="GO" id="GO:0016779">
    <property type="term" value="F:nucleotidyltransferase activity"/>
    <property type="evidence" value="ECO:0007669"/>
    <property type="project" value="UniProtKB-UniRule"/>
</dbReference>
<name>A0A2X4V2T1_SERPL</name>
<keyword evidence="11" id="KW-1185">Reference proteome</keyword>
<proteinExistence type="inferred from homology"/>
<reference evidence="9 10" key="1">
    <citation type="submission" date="2018-06" db="EMBL/GenBank/DDBJ databases">
        <authorList>
            <consortium name="Pathogen Informatics"/>
            <person name="Doyle S."/>
        </authorList>
    </citation>
    <scope>NUCLEOTIDE SEQUENCE [LARGE SCALE GENOMIC DNA]</scope>
    <source>
        <strain evidence="9 10">NCTC12961</strain>
    </source>
</reference>
<dbReference type="RefSeq" id="WP_063198432.1">
    <property type="nucleotide sequence ID" value="NZ_CAMITG010000002.1"/>
</dbReference>
<dbReference type="InterPro" id="IPR029494">
    <property type="entry name" value="DarT"/>
</dbReference>
<feature type="binding site" evidence="6">
    <location>
        <position position="52"/>
    </location>
    <ligand>
        <name>NAD(+)</name>
        <dbReference type="ChEBI" id="CHEBI:57540"/>
    </ligand>
</feature>
<feature type="domain" description="DarT" evidence="7">
    <location>
        <begin position="11"/>
        <end position="193"/>
    </location>
</feature>
<reference evidence="8 11" key="2">
    <citation type="submission" date="2020-12" db="EMBL/GenBank/DDBJ databases">
        <title>FDA dAtabase for Regulatory Grade micrObial Sequences (FDA-ARGOS): Supporting development and validation of Infectious Disease Dx tests.</title>
        <authorList>
            <person name="Sproer C."/>
            <person name="Gronow S."/>
            <person name="Severitt S."/>
            <person name="Schroder I."/>
            <person name="Tallon L."/>
            <person name="Sadzewicz L."/>
            <person name="Zhao X."/>
            <person name="Boylan J."/>
            <person name="Ott S."/>
            <person name="Bowen H."/>
            <person name="Vavikolanu K."/>
            <person name="Mehta A."/>
            <person name="Aluvathingal J."/>
            <person name="Nadendla S."/>
            <person name="Lowell S."/>
            <person name="Myers T."/>
            <person name="Yan Y."/>
            <person name="Sichtig H."/>
        </authorList>
    </citation>
    <scope>NUCLEOTIDE SEQUENCE [LARGE SCALE GENOMIC DNA]</scope>
    <source>
        <strain evidence="8 11">FDAARGOS_907</strain>
    </source>
</reference>
<comment type="caution">
    <text evidence="6">Lacks conserved residue(s) required for the propagation of feature annotation.</text>
</comment>
<feature type="binding site" evidence="6">
    <location>
        <begin position="15"/>
        <end position="17"/>
    </location>
    <ligand>
        <name>NAD(+)</name>
        <dbReference type="ChEBI" id="CHEBI:57540"/>
    </ligand>
</feature>
<comment type="similarity">
    <text evidence="6">Belongs to the DarT ADP-ribosyltransferase family.</text>
</comment>
<accession>A0A2X4V2T1</accession>
<dbReference type="GO" id="GO:0003677">
    <property type="term" value="F:DNA binding"/>
    <property type="evidence" value="ECO:0007669"/>
    <property type="project" value="UniProtKB-UniRule"/>
</dbReference>
<evidence type="ECO:0000313" key="10">
    <source>
        <dbReference type="Proteomes" id="UP000248897"/>
    </source>
</evidence>
<comment type="catalytic activity">
    <reaction evidence="6">
        <text>a thymidine in DNA + NAD(+) = an N-(ADP-alpha-D-ribosyl)-thymidine in DNA + nicotinamide + H(+)</text>
        <dbReference type="Rhea" id="RHEA:71651"/>
        <dbReference type="Rhea" id="RHEA-COMP:13556"/>
        <dbReference type="Rhea" id="RHEA-COMP:18051"/>
        <dbReference type="ChEBI" id="CHEBI:15378"/>
        <dbReference type="ChEBI" id="CHEBI:17154"/>
        <dbReference type="ChEBI" id="CHEBI:57540"/>
        <dbReference type="ChEBI" id="CHEBI:137386"/>
        <dbReference type="ChEBI" id="CHEBI:191199"/>
    </reaction>
</comment>
<evidence type="ECO:0000256" key="6">
    <source>
        <dbReference type="PROSITE-ProRule" id="PRU01362"/>
    </source>
</evidence>
<dbReference type="AlphaFoldDB" id="A0A2X4V2T1"/>
<dbReference type="EMBL" id="LS483469">
    <property type="protein sequence ID" value="SQI39630.1"/>
    <property type="molecule type" value="Genomic_DNA"/>
</dbReference>
<dbReference type="Proteomes" id="UP000248897">
    <property type="component" value="Chromosome 1"/>
</dbReference>
<evidence type="ECO:0000313" key="8">
    <source>
        <dbReference type="EMBL" id="QPS20947.1"/>
    </source>
</evidence>
<feature type="active site" description="Proton acceptor" evidence="6">
    <location>
        <position position="52"/>
    </location>
</feature>
<keyword evidence="5 6" id="KW-0238">DNA-binding</keyword>
<keyword evidence="3 6" id="KW-0808">Transferase</keyword>
<evidence type="ECO:0000256" key="3">
    <source>
        <dbReference type="ARBA" id="ARBA00022679"/>
    </source>
</evidence>
<evidence type="ECO:0000313" key="9">
    <source>
        <dbReference type="EMBL" id="SQI39630.1"/>
    </source>
</evidence>
<protein>
    <submittedName>
        <fullName evidence="8">DUF4433 domain-containing protein</fullName>
    </submittedName>
</protein>
<evidence type="ECO:0000256" key="1">
    <source>
        <dbReference type="ARBA" id="ARBA00022649"/>
    </source>
</evidence>
<dbReference type="GO" id="GO:0016757">
    <property type="term" value="F:glycosyltransferase activity"/>
    <property type="evidence" value="ECO:0007669"/>
    <property type="project" value="UniProtKB-UniRule"/>
</dbReference>
<organism evidence="9 10">
    <name type="scientific">Serratia plymuthica</name>
    <dbReference type="NCBI Taxonomy" id="82996"/>
    <lineage>
        <taxon>Bacteria</taxon>
        <taxon>Pseudomonadati</taxon>
        <taxon>Pseudomonadota</taxon>
        <taxon>Gammaproteobacteria</taxon>
        <taxon>Enterobacterales</taxon>
        <taxon>Yersiniaceae</taxon>
        <taxon>Serratia</taxon>
    </lineage>
</organism>
<evidence type="ECO:0000313" key="11">
    <source>
        <dbReference type="Proteomes" id="UP000594967"/>
    </source>
</evidence>
<dbReference type="EMBL" id="CP065673">
    <property type="protein sequence ID" value="QPS20947.1"/>
    <property type="molecule type" value="Genomic_DNA"/>
</dbReference>
<evidence type="ECO:0000256" key="4">
    <source>
        <dbReference type="ARBA" id="ARBA00022695"/>
    </source>
</evidence>
<keyword evidence="2 6" id="KW-0328">Glycosyltransferase</keyword>
<dbReference type="Pfam" id="PF14487">
    <property type="entry name" value="DarT"/>
    <property type="match status" value="1"/>
</dbReference>
<dbReference type="Proteomes" id="UP000594967">
    <property type="component" value="Chromosome"/>
</dbReference>
<feature type="active site" evidence="6">
    <location>
        <position position="147"/>
    </location>
</feature>
<evidence type="ECO:0000259" key="7">
    <source>
        <dbReference type="PROSITE" id="PS52018"/>
    </source>
</evidence>
<gene>
    <name evidence="8" type="ORF">I6G64_00470</name>
    <name evidence="9" type="ORF">NCTC12961_02870</name>
</gene>
<evidence type="ECO:0000256" key="2">
    <source>
        <dbReference type="ARBA" id="ARBA00022676"/>
    </source>
</evidence>
<sequence length="193" mass="21783">MTPPVLIQNQSLLYHLTCMDNIESIISTGLRSRASLGENFVDVADGEIIQGRGVHTLEQKVPFHFFANNPFDGRVKADHKDKDFCMITVSRTFARDNRWEIIPQHPLAAVNGLRLMDYDSGFAAINWELMNQRDYKNAESKSVCMAECLSPMTVAAENFHAIYVKDEQAKAYIEGLLSAANLTKFVNINTYMC</sequence>
<dbReference type="PROSITE" id="PS52018">
    <property type="entry name" value="DART"/>
    <property type="match status" value="1"/>
</dbReference>
<evidence type="ECO:0000256" key="5">
    <source>
        <dbReference type="ARBA" id="ARBA00023125"/>
    </source>
</evidence>